<feature type="domain" description="EGF-like" evidence="9">
    <location>
        <begin position="935"/>
        <end position="975"/>
    </location>
</feature>
<keyword evidence="1 5" id="KW-0245">EGF-like domain</keyword>
<dbReference type="AlphaFoldDB" id="G0MEF7"/>
<dbReference type="PROSITE" id="PS00010">
    <property type="entry name" value="ASX_HYDROXYL"/>
    <property type="match status" value="5"/>
</dbReference>
<dbReference type="InterPro" id="IPR018097">
    <property type="entry name" value="EGF_Ca-bd_CS"/>
</dbReference>
<protein>
    <submittedName>
        <fullName evidence="11">Uncharacterized protein</fullName>
    </submittedName>
</protein>
<comment type="caution">
    <text evidence="5">Lacks conserved residue(s) required for the propagation of feature annotation.</text>
</comment>
<evidence type="ECO:0000256" key="6">
    <source>
        <dbReference type="SAM" id="MobiDB-lite"/>
    </source>
</evidence>
<dbReference type="Pfam" id="PF06119">
    <property type="entry name" value="NIDO"/>
    <property type="match status" value="2"/>
</dbReference>
<dbReference type="GO" id="GO:0071944">
    <property type="term" value="C:cell periphery"/>
    <property type="evidence" value="ECO:0007669"/>
    <property type="project" value="UniProtKB-ARBA"/>
</dbReference>
<dbReference type="Pfam" id="PF12947">
    <property type="entry name" value="EGF_3"/>
    <property type="match status" value="2"/>
</dbReference>
<evidence type="ECO:0000313" key="12">
    <source>
        <dbReference type="Proteomes" id="UP000008068"/>
    </source>
</evidence>
<feature type="domain" description="EGF-like" evidence="9">
    <location>
        <begin position="976"/>
        <end position="1018"/>
    </location>
</feature>
<dbReference type="GO" id="GO:0007160">
    <property type="term" value="P:cell-matrix adhesion"/>
    <property type="evidence" value="ECO:0007669"/>
    <property type="project" value="InterPro"/>
</dbReference>
<keyword evidence="7" id="KW-0472">Membrane</keyword>
<feature type="region of interest" description="Disordered" evidence="6">
    <location>
        <begin position="401"/>
        <end position="420"/>
    </location>
</feature>
<dbReference type="InterPro" id="IPR052235">
    <property type="entry name" value="Nephronectin_domain"/>
</dbReference>
<evidence type="ECO:0000256" key="2">
    <source>
        <dbReference type="ARBA" id="ARBA00022729"/>
    </source>
</evidence>
<name>G0MEF7_CAEBE</name>
<dbReference type="FunFam" id="2.10.25.10:FF:000002">
    <property type="entry name" value="Latent-transforming growth factor beta-binding protein 3"/>
    <property type="match status" value="1"/>
</dbReference>
<dbReference type="PROSITE" id="PS51220">
    <property type="entry name" value="NIDO"/>
    <property type="match status" value="1"/>
</dbReference>
<dbReference type="PANTHER" id="PTHR24050:SF28">
    <property type="entry name" value="UROMODULIN-LIKE"/>
    <property type="match status" value="1"/>
</dbReference>
<dbReference type="InterPro" id="IPR003886">
    <property type="entry name" value="NIDO_dom"/>
</dbReference>
<dbReference type="InterPro" id="IPR000742">
    <property type="entry name" value="EGF"/>
</dbReference>
<dbReference type="InterPro" id="IPR024731">
    <property type="entry name" value="NELL2-like_EGF"/>
</dbReference>
<dbReference type="InterPro" id="IPR009030">
    <property type="entry name" value="Growth_fac_rcpt_cys_sf"/>
</dbReference>
<proteinExistence type="predicted"/>
<dbReference type="FunFam" id="2.10.25.10:FF:000038">
    <property type="entry name" value="Fibrillin 2"/>
    <property type="match status" value="3"/>
</dbReference>
<dbReference type="eggNOG" id="KOG4291">
    <property type="taxonomic scope" value="Eukaryota"/>
</dbReference>
<evidence type="ECO:0000256" key="8">
    <source>
        <dbReference type="SAM" id="SignalP"/>
    </source>
</evidence>
<dbReference type="InterPro" id="IPR001881">
    <property type="entry name" value="EGF-like_Ca-bd_dom"/>
</dbReference>
<keyword evidence="7" id="KW-1133">Transmembrane helix</keyword>
<feature type="domain" description="NIDO" evidence="10">
    <location>
        <begin position="116"/>
        <end position="253"/>
    </location>
</feature>
<keyword evidence="4" id="KW-1015">Disulfide bond</keyword>
<dbReference type="FunCoup" id="G0MEF7">
    <property type="interactions" value="4"/>
</dbReference>
<keyword evidence="3" id="KW-0677">Repeat</keyword>
<dbReference type="PROSITE" id="PS50026">
    <property type="entry name" value="EGF_3"/>
    <property type="match status" value="6"/>
</dbReference>
<dbReference type="PROSITE" id="PS01186">
    <property type="entry name" value="EGF_2"/>
    <property type="match status" value="6"/>
</dbReference>
<dbReference type="Pfam" id="PF07645">
    <property type="entry name" value="EGF_CA"/>
    <property type="match status" value="5"/>
</dbReference>
<feature type="chain" id="PRO_5003403372" evidence="8">
    <location>
        <begin position="21"/>
        <end position="1206"/>
    </location>
</feature>
<dbReference type="STRING" id="135651.G0MEF7"/>
<dbReference type="Gene3D" id="2.170.300.10">
    <property type="entry name" value="Tie2 ligand-binding domain superfamily"/>
    <property type="match status" value="2"/>
</dbReference>
<evidence type="ECO:0000313" key="11">
    <source>
        <dbReference type="EMBL" id="EGT52136.1"/>
    </source>
</evidence>
<feature type="compositionally biased region" description="Low complexity" evidence="6">
    <location>
        <begin position="401"/>
        <end position="412"/>
    </location>
</feature>
<keyword evidence="7" id="KW-0812">Transmembrane</keyword>
<dbReference type="PANTHER" id="PTHR24050">
    <property type="entry name" value="PA14 DOMAIN-CONTAINING PROTEIN"/>
    <property type="match status" value="1"/>
</dbReference>
<evidence type="ECO:0000259" key="10">
    <source>
        <dbReference type="PROSITE" id="PS51220"/>
    </source>
</evidence>
<dbReference type="EMBL" id="GL379791">
    <property type="protein sequence ID" value="EGT52136.1"/>
    <property type="molecule type" value="Genomic_DNA"/>
</dbReference>
<keyword evidence="2 8" id="KW-0732">Signal</keyword>
<dbReference type="SUPFAM" id="SSF57184">
    <property type="entry name" value="Growth factor receptor domain"/>
    <property type="match status" value="1"/>
</dbReference>
<evidence type="ECO:0000256" key="4">
    <source>
        <dbReference type="ARBA" id="ARBA00023157"/>
    </source>
</evidence>
<feature type="domain" description="EGF-like" evidence="9">
    <location>
        <begin position="565"/>
        <end position="606"/>
    </location>
</feature>
<dbReference type="Gene3D" id="2.10.25.10">
    <property type="entry name" value="Laminin"/>
    <property type="match status" value="8"/>
</dbReference>
<sequence>MGGGDGVLVVLLIHLSLVFAYHPFSGHQRYRRQILDEPNQQIDLNITVPYIFSARLYTYGANRGDISVHGRQEIYKLENPVHFMGNVYDSVYISRDGSVGFTEKRQKPSALPVEEPTIAVFWQPATLGNVWYRETSDVNIMNLAHNEVNIQYRYGSQFRVRSVVLITWEGVKDPLVPESEGNTFQLALIIGDSMTFAHFIYSKLNYNTNAIAGFSSGDSSYSLPDSATHDAILLSEKSDIGIPGEWLFRVDGDQIYLCGAGFKGLECIESCAPSQWFNDCSKSCHCDGGDSCDQENGRCPNGKCSPGWTGEPICDEDLDECEMGIDNCPNEQPDCLNTPGSFLCLCFEYDETRQKCKNSKPAPPSAPIPVDVIPMHPTFTRKPAPPKVTVAPRNRFKATTTEAPPTFATNPTVAPPTSTRERSMATPLLTTEIQTTPATTSTVVTTPSACARCDQNAKCTNGICTCSKGFTGDGFRCYDVDECQIPGAVCGDHSICSNTIGSYECTCHGGYRFEDGKCQDVDECRETPKICGDPNKGTRCINKDGSFECLCKDGYEGDPSSECRDINECDSADACGPNAQCTNTQGGYECECQPGFERLAEGAHCTDRDECAVEPCHPAARCSNTRGSYKCECIDGFVGDGKTCHETILYPISNDSTVIPRSWDSTTPIQLAKPIHMFGKKYSKIYVSLEEIKGNQFEFYRNFNRIQSDLSTNGIISFEEPLQGLIDHADSLKKPAIFALHAQFDYIRDGLVAYTYINDTDAVTISLLMRSSIGIQTAMGIENFNTKRLHIFTFDRVRQSGSENFNSFQVVLAESDKDYTILSLIYENVQARGPMTGISTPSRFLMLPNNRLTSGSNVGQPGKWMYRVDLSEFQTCPPGRIGEPLCDRECAAGHYGINCESACHCDGSVACDVITGMCPGALCRAGWEGSSCDQDIDECGMNLVTCAVGSECVNTRGGYRCDCKKGFMPVGKECKPIDRCLSRFSVPCSRNAECTEFEGADPKCVCRRGYHGDGFRCTTRENVKSAGGNRLVSDLTHHLMEVASDGTNSSDLFSSSSSSENPFVMKNWVPDRVTETTPIPQRPKFVTVQTPPLFYTAPPIKPKMSDKDIDLMDGEKPRAEESGGFPSVYIVIVLAIMLIWVVLILLVCGVAYMNKRKRRNLERQQYAAMRGWKGGQYQTRTSRMITTSNPNVIYGQTPRITPYESY</sequence>
<dbReference type="SUPFAM" id="SSF57196">
    <property type="entry name" value="EGF/Laminin"/>
    <property type="match status" value="2"/>
</dbReference>
<dbReference type="SMART" id="SM00181">
    <property type="entry name" value="EGF"/>
    <property type="match status" value="10"/>
</dbReference>
<keyword evidence="12" id="KW-1185">Reference proteome</keyword>
<dbReference type="SMART" id="SM00179">
    <property type="entry name" value="EGF_CA"/>
    <property type="match status" value="7"/>
</dbReference>
<dbReference type="InParanoid" id="G0MEF7"/>
<gene>
    <name evidence="11" type="ORF">CAEBREN_24083</name>
</gene>
<dbReference type="SMART" id="SM00539">
    <property type="entry name" value="NIDO"/>
    <property type="match status" value="2"/>
</dbReference>
<dbReference type="Proteomes" id="UP000008068">
    <property type="component" value="Unassembled WGS sequence"/>
</dbReference>
<feature type="domain" description="EGF-like" evidence="9">
    <location>
        <begin position="520"/>
        <end position="564"/>
    </location>
</feature>
<reference evidence="12" key="1">
    <citation type="submission" date="2011-07" db="EMBL/GenBank/DDBJ databases">
        <authorList>
            <consortium name="Caenorhabditis brenneri Sequencing and Analysis Consortium"/>
            <person name="Wilson R.K."/>
        </authorList>
    </citation>
    <scope>NUCLEOTIDE SEQUENCE [LARGE SCALE GENOMIC DNA]</scope>
    <source>
        <strain evidence="12">PB2801</strain>
    </source>
</reference>
<evidence type="ECO:0000256" key="7">
    <source>
        <dbReference type="SAM" id="Phobius"/>
    </source>
</evidence>
<evidence type="ECO:0000256" key="1">
    <source>
        <dbReference type="ARBA" id="ARBA00022536"/>
    </source>
</evidence>
<dbReference type="InterPro" id="IPR000152">
    <property type="entry name" value="EGF-type_Asp/Asn_hydroxyl_site"/>
</dbReference>
<dbReference type="HOGENOM" id="CLU_272651_0_0_1"/>
<feature type="domain" description="EGF-like" evidence="9">
    <location>
        <begin position="479"/>
        <end position="519"/>
    </location>
</feature>
<feature type="transmembrane region" description="Helical" evidence="7">
    <location>
        <begin position="1128"/>
        <end position="1153"/>
    </location>
</feature>
<dbReference type="OMA" id="QWFNDCS"/>
<feature type="domain" description="EGF-like" evidence="9">
    <location>
        <begin position="607"/>
        <end position="645"/>
    </location>
</feature>
<evidence type="ECO:0000256" key="5">
    <source>
        <dbReference type="PROSITE-ProRule" id="PRU00076"/>
    </source>
</evidence>
<dbReference type="InterPro" id="IPR049883">
    <property type="entry name" value="NOTCH1_EGF-like"/>
</dbReference>
<dbReference type="OrthoDB" id="10045365at2759"/>
<dbReference type="GO" id="GO:0005509">
    <property type="term" value="F:calcium ion binding"/>
    <property type="evidence" value="ECO:0007669"/>
    <property type="project" value="InterPro"/>
</dbReference>
<evidence type="ECO:0000259" key="9">
    <source>
        <dbReference type="PROSITE" id="PS50026"/>
    </source>
</evidence>
<feature type="signal peptide" evidence="8">
    <location>
        <begin position="1"/>
        <end position="20"/>
    </location>
</feature>
<accession>G0MEF7</accession>
<dbReference type="CDD" id="cd00054">
    <property type="entry name" value="EGF_CA"/>
    <property type="match status" value="5"/>
</dbReference>
<dbReference type="PROSITE" id="PS01187">
    <property type="entry name" value="EGF_CA"/>
    <property type="match status" value="4"/>
</dbReference>
<organism evidence="12">
    <name type="scientific">Caenorhabditis brenneri</name>
    <name type="common">Nematode worm</name>
    <dbReference type="NCBI Taxonomy" id="135651"/>
    <lineage>
        <taxon>Eukaryota</taxon>
        <taxon>Metazoa</taxon>
        <taxon>Ecdysozoa</taxon>
        <taxon>Nematoda</taxon>
        <taxon>Chromadorea</taxon>
        <taxon>Rhabditida</taxon>
        <taxon>Rhabditina</taxon>
        <taxon>Rhabditomorpha</taxon>
        <taxon>Rhabditoidea</taxon>
        <taxon>Rhabditidae</taxon>
        <taxon>Peloderinae</taxon>
        <taxon>Caenorhabditis</taxon>
    </lineage>
</organism>
<evidence type="ECO:0000256" key="3">
    <source>
        <dbReference type="ARBA" id="ARBA00022737"/>
    </source>
</evidence>